<dbReference type="Proteomes" id="UP000317904">
    <property type="component" value="Unassembled WGS sequence"/>
</dbReference>
<organism evidence="1 2">
    <name type="scientific">Mycoplasma struthionis</name>
    <dbReference type="NCBI Taxonomy" id="538220"/>
    <lineage>
        <taxon>Bacteria</taxon>
        <taxon>Bacillati</taxon>
        <taxon>Mycoplasmatota</taxon>
        <taxon>Mollicutes</taxon>
        <taxon>Mycoplasmataceae</taxon>
        <taxon>Mycoplasma</taxon>
    </lineage>
</organism>
<dbReference type="RefSeq" id="WP_140701323.1">
    <property type="nucleotide sequence ID" value="NZ_VFSY01000029.1"/>
</dbReference>
<evidence type="ECO:0000313" key="1">
    <source>
        <dbReference type="EMBL" id="TPI01150.1"/>
    </source>
</evidence>
<proteinExistence type="predicted"/>
<comment type="caution">
    <text evidence="1">The sequence shown here is derived from an EMBL/GenBank/DDBJ whole genome shotgun (WGS) entry which is preliminary data.</text>
</comment>
<protein>
    <submittedName>
        <fullName evidence="1">Uncharacterized protein</fullName>
    </submittedName>
</protein>
<sequence length="65" mass="7668">MINFLDNKITKTTTEDVDYYIKDTKEFERSNSSKNLFNHDDIKNDVINELDDETTKDFVMVGEDD</sequence>
<dbReference type="AlphaFoldDB" id="A0A502M1D1"/>
<gene>
    <name evidence="1" type="ORF">FJM01_02965</name>
</gene>
<evidence type="ECO:0000313" key="2">
    <source>
        <dbReference type="Proteomes" id="UP000317904"/>
    </source>
</evidence>
<accession>A0A502M1D1</accession>
<dbReference type="EMBL" id="VFSY01000029">
    <property type="protein sequence ID" value="TPI01150.1"/>
    <property type="molecule type" value="Genomic_DNA"/>
</dbReference>
<reference evidence="1 2" key="1">
    <citation type="submission" date="2019-06" db="EMBL/GenBank/DDBJ databases">
        <title>A comparative genomics study of ostrich specific Mycoplasmas.</title>
        <authorList>
            <person name="Botes A."/>
            <person name="Nel T."/>
        </authorList>
    </citation>
    <scope>NUCLEOTIDE SEQUENCE [LARGE SCALE GENOMIC DNA]</scope>
    <source>
        <strain evidence="1 2">Ms01</strain>
    </source>
</reference>
<name>A0A502M1D1_9MOLU</name>